<reference evidence="3 4" key="1">
    <citation type="submission" date="2020-11" db="EMBL/GenBank/DDBJ databases">
        <title>The genome sequence of Erythrobacter sp. 6D36.</title>
        <authorList>
            <person name="Liu Y."/>
        </authorList>
    </citation>
    <scope>NUCLEOTIDE SEQUENCE [LARGE SCALE GENOMIC DNA]</scope>
    <source>
        <strain evidence="3 4">6D36</strain>
    </source>
</reference>
<evidence type="ECO:0000259" key="2">
    <source>
        <dbReference type="SMART" id="SM00849"/>
    </source>
</evidence>
<protein>
    <submittedName>
        <fullName evidence="3">MBL fold metallo-hydrolase</fullName>
    </submittedName>
</protein>
<dbReference type="InterPro" id="IPR001279">
    <property type="entry name" value="Metallo-B-lactamas"/>
</dbReference>
<dbReference type="KEGG" id="qso:IRL76_04565"/>
<dbReference type="RefSeq" id="WP_200983566.1">
    <property type="nucleotide sequence ID" value="NZ_CP064654.1"/>
</dbReference>
<evidence type="ECO:0000256" key="1">
    <source>
        <dbReference type="ARBA" id="ARBA00022801"/>
    </source>
</evidence>
<dbReference type="GO" id="GO:0042781">
    <property type="term" value="F:3'-tRNA processing endoribonuclease activity"/>
    <property type="evidence" value="ECO:0007669"/>
    <property type="project" value="TreeGrafter"/>
</dbReference>
<proteinExistence type="predicted"/>
<dbReference type="InterPro" id="IPR036866">
    <property type="entry name" value="RibonucZ/Hydroxyglut_hydro"/>
</dbReference>
<dbReference type="AlphaFoldDB" id="A0A7S8F631"/>
<keyword evidence="4" id="KW-1185">Reference proteome</keyword>
<keyword evidence="1 3" id="KW-0378">Hydrolase</keyword>
<gene>
    <name evidence="3" type="ORF">IRL76_04565</name>
</gene>
<feature type="domain" description="Metallo-beta-lactamase" evidence="2">
    <location>
        <begin position="66"/>
        <end position="276"/>
    </location>
</feature>
<sequence>MKRLAILALVVVVALGFWLGQARIGQFLFDRTVDRNVGRDAAARLPDGIQAYLCGSGSPLPDAERAGPCIGVLAGKQAFVFDAGSGAIRKLGRMGFPMERLEAGFLTHLHSDHLDGLGELMLQAWMAGGRDTPLPIYGPPGTDRVVAGFVEAYSIDRGYRIAHHGPEVARPSGFGGTAHILDPAKGDIAWQGDGVTIRVIAVDHRPVDNAYAYRIDYGGRALVISGDTVKSDALAQFAKGADVLFHEALNPGMIGHIGKTLAARGNADAAKIMADIPDYHTSPEEAAEVAQEAGVKALVLYHLVPGPPVAPVAKAFLGNAEEKFDGELRIGEDGMLVSLPTHGESIEFDDLL</sequence>
<name>A0A7S8F631_9SPHN</name>
<dbReference type="PANTHER" id="PTHR46018:SF2">
    <property type="entry name" value="ZINC PHOSPHODIESTERASE ELAC PROTEIN 1"/>
    <property type="match status" value="1"/>
</dbReference>
<dbReference type="Pfam" id="PF12706">
    <property type="entry name" value="Lactamase_B_2"/>
    <property type="match status" value="1"/>
</dbReference>
<dbReference type="PANTHER" id="PTHR46018">
    <property type="entry name" value="ZINC PHOSPHODIESTERASE ELAC PROTEIN 1"/>
    <property type="match status" value="1"/>
</dbReference>
<dbReference type="Proteomes" id="UP000594459">
    <property type="component" value="Chromosome"/>
</dbReference>
<organism evidence="3 4">
    <name type="scientific">Qipengyuania soli</name>
    <dbReference type="NCBI Taxonomy" id="2782568"/>
    <lineage>
        <taxon>Bacteria</taxon>
        <taxon>Pseudomonadati</taxon>
        <taxon>Pseudomonadota</taxon>
        <taxon>Alphaproteobacteria</taxon>
        <taxon>Sphingomonadales</taxon>
        <taxon>Erythrobacteraceae</taxon>
        <taxon>Qipengyuania</taxon>
    </lineage>
</organism>
<dbReference type="SUPFAM" id="SSF56281">
    <property type="entry name" value="Metallo-hydrolase/oxidoreductase"/>
    <property type="match status" value="1"/>
</dbReference>
<evidence type="ECO:0000313" key="3">
    <source>
        <dbReference type="EMBL" id="QPC99821.1"/>
    </source>
</evidence>
<evidence type="ECO:0000313" key="4">
    <source>
        <dbReference type="Proteomes" id="UP000594459"/>
    </source>
</evidence>
<dbReference type="CDD" id="cd07719">
    <property type="entry name" value="arylsulfatase_AtsA-like_MBL-fold"/>
    <property type="match status" value="1"/>
</dbReference>
<accession>A0A7S8F631</accession>
<dbReference type="EMBL" id="CP064654">
    <property type="protein sequence ID" value="QPC99821.1"/>
    <property type="molecule type" value="Genomic_DNA"/>
</dbReference>
<dbReference type="Gene3D" id="3.60.15.10">
    <property type="entry name" value="Ribonuclease Z/Hydroxyacylglutathione hydrolase-like"/>
    <property type="match status" value="1"/>
</dbReference>
<dbReference type="SMART" id="SM00849">
    <property type="entry name" value="Lactamase_B"/>
    <property type="match status" value="1"/>
</dbReference>
<dbReference type="InterPro" id="IPR044094">
    <property type="entry name" value="AtsA-like_MBL-fold"/>
</dbReference>